<dbReference type="InterPro" id="IPR006086">
    <property type="entry name" value="XPG-I_dom"/>
</dbReference>
<dbReference type="InterPro" id="IPR029060">
    <property type="entry name" value="PIN-like_dom_sf"/>
</dbReference>
<dbReference type="SMART" id="SM00485">
    <property type="entry name" value="XPGN"/>
    <property type="match status" value="1"/>
</dbReference>
<dbReference type="GO" id="GO:0004383">
    <property type="term" value="F:guanylate cyclase activity"/>
    <property type="evidence" value="ECO:0007669"/>
    <property type="project" value="UniProtKB-EC"/>
</dbReference>
<evidence type="ECO:0000313" key="16">
    <source>
        <dbReference type="Proteomes" id="UP000676336"/>
    </source>
</evidence>
<evidence type="ECO:0000256" key="4">
    <source>
        <dbReference type="ARBA" id="ARBA00022490"/>
    </source>
</evidence>
<evidence type="ECO:0000256" key="13">
    <source>
        <dbReference type="SAM" id="Phobius"/>
    </source>
</evidence>
<comment type="similarity">
    <text evidence="2">Belongs to the XPG/RAD2 endonuclease family. XPG subfamily.</text>
</comment>
<dbReference type="SUPFAM" id="SSF88723">
    <property type="entry name" value="PIN domain-like"/>
    <property type="match status" value="1"/>
</dbReference>
<keyword evidence="9" id="KW-0456">Lyase</keyword>
<dbReference type="EC" id="4.6.1.2" evidence="3"/>
<dbReference type="PRINTS" id="PR00853">
    <property type="entry name" value="XPGRADSUPER"/>
</dbReference>
<dbReference type="GO" id="GO:0006289">
    <property type="term" value="P:nucleotide-excision repair"/>
    <property type="evidence" value="ECO:0007669"/>
    <property type="project" value="InterPro"/>
</dbReference>
<evidence type="ECO:0000256" key="12">
    <source>
        <dbReference type="SAM" id="MobiDB-lite"/>
    </source>
</evidence>
<reference evidence="15" key="1">
    <citation type="submission" date="2021-02" db="EMBL/GenBank/DDBJ databases">
        <authorList>
            <person name="Nowell W R."/>
        </authorList>
    </citation>
    <scope>NUCLEOTIDE SEQUENCE</scope>
</reference>
<dbReference type="PANTHER" id="PTHR45655:SF10">
    <property type="entry name" value="SOLUBLE GUANYLATE CYCLASE 88E"/>
    <property type="match status" value="1"/>
</dbReference>
<dbReference type="GO" id="GO:0003697">
    <property type="term" value="F:single-stranded DNA binding"/>
    <property type="evidence" value="ECO:0007669"/>
    <property type="project" value="InterPro"/>
</dbReference>
<evidence type="ECO:0000256" key="7">
    <source>
        <dbReference type="ARBA" id="ARBA00022801"/>
    </source>
</evidence>
<dbReference type="GO" id="GO:0020037">
    <property type="term" value="F:heme binding"/>
    <property type="evidence" value="ECO:0007669"/>
    <property type="project" value="InterPro"/>
</dbReference>
<evidence type="ECO:0000259" key="14">
    <source>
        <dbReference type="PROSITE" id="PS50125"/>
    </source>
</evidence>
<dbReference type="InterPro" id="IPR006085">
    <property type="entry name" value="XPG_DNA_repair_N"/>
</dbReference>
<dbReference type="EMBL" id="CAJOBI010000532">
    <property type="protein sequence ID" value="CAF3829583.1"/>
    <property type="molecule type" value="Genomic_DNA"/>
</dbReference>
<name>A0A8S2K7Y2_9BILA</name>
<gene>
    <name evidence="15" type="ORF">SMN809_LOCUS2782</name>
</gene>
<feature type="coiled-coil region" evidence="11">
    <location>
        <begin position="371"/>
        <end position="398"/>
    </location>
</feature>
<dbReference type="FunFam" id="3.30.70.1230:FF:000030">
    <property type="entry name" value="Si:ch211-215j19.12"/>
    <property type="match status" value="1"/>
</dbReference>
<keyword evidence="10" id="KW-0141">cGMP biosynthesis</keyword>
<keyword evidence="13" id="KW-1133">Transmembrane helix</keyword>
<dbReference type="GO" id="GO:0004519">
    <property type="term" value="F:endonuclease activity"/>
    <property type="evidence" value="ECO:0007669"/>
    <property type="project" value="InterPro"/>
</dbReference>
<dbReference type="CDD" id="cd09869">
    <property type="entry name" value="PIN_GEN1"/>
    <property type="match status" value="1"/>
</dbReference>
<dbReference type="Pfam" id="PF00752">
    <property type="entry name" value="XPG_N"/>
    <property type="match status" value="1"/>
</dbReference>
<dbReference type="InterPro" id="IPR038158">
    <property type="entry name" value="H-NOX_domain_sf"/>
</dbReference>
<dbReference type="Pfam" id="PF18704">
    <property type="entry name" value="Chromo_2"/>
    <property type="match status" value="1"/>
</dbReference>
<dbReference type="InterPro" id="IPR041012">
    <property type="entry name" value="GEN_chromo"/>
</dbReference>
<dbReference type="Gene3D" id="3.30.70.1230">
    <property type="entry name" value="Nucleotide cyclase"/>
    <property type="match status" value="1"/>
</dbReference>
<feature type="transmembrane region" description="Helical" evidence="13">
    <location>
        <begin position="864"/>
        <end position="882"/>
    </location>
</feature>
<evidence type="ECO:0000256" key="1">
    <source>
        <dbReference type="ARBA" id="ARBA00004496"/>
    </source>
</evidence>
<evidence type="ECO:0000256" key="11">
    <source>
        <dbReference type="SAM" id="Coils"/>
    </source>
</evidence>
<proteinExistence type="inferred from homology"/>
<dbReference type="Pfam" id="PF00867">
    <property type="entry name" value="XPG_I"/>
    <property type="match status" value="1"/>
</dbReference>
<keyword evidence="13" id="KW-0812">Transmembrane</keyword>
<keyword evidence="11" id="KW-0175">Coiled coil</keyword>
<evidence type="ECO:0000313" key="15">
    <source>
        <dbReference type="EMBL" id="CAF3829583.1"/>
    </source>
</evidence>
<dbReference type="InterPro" id="IPR036279">
    <property type="entry name" value="5-3_exonuclease_C_sf"/>
</dbReference>
<keyword evidence="7" id="KW-0378">Hydrolase</keyword>
<dbReference type="Gene3D" id="1.10.150.20">
    <property type="entry name" value="5' to 3' exonuclease, C-terminal subdomain"/>
    <property type="match status" value="1"/>
</dbReference>
<evidence type="ECO:0000256" key="9">
    <source>
        <dbReference type="ARBA" id="ARBA00023239"/>
    </source>
</evidence>
<dbReference type="GO" id="GO:0005634">
    <property type="term" value="C:nucleus"/>
    <property type="evidence" value="ECO:0007669"/>
    <property type="project" value="InterPro"/>
</dbReference>
<dbReference type="InterPro" id="IPR006084">
    <property type="entry name" value="XPG/Rad2"/>
</dbReference>
<keyword evidence="13" id="KW-0472">Membrane</keyword>
<dbReference type="PRINTS" id="PR00066">
    <property type="entry name" value="XRODRMPGMNTG"/>
</dbReference>
<feature type="region of interest" description="Disordered" evidence="12">
    <location>
        <begin position="1369"/>
        <end position="1388"/>
    </location>
</feature>
<dbReference type="InterPro" id="IPR001044">
    <property type="entry name" value="XPG/Rad2_eukaryotes"/>
</dbReference>
<dbReference type="SUPFAM" id="SSF111126">
    <property type="entry name" value="Ligand-binding domain in the NO signalling and Golgi transport"/>
    <property type="match status" value="1"/>
</dbReference>
<feature type="transmembrane region" description="Helical" evidence="13">
    <location>
        <begin position="776"/>
        <end position="795"/>
    </location>
</feature>
<dbReference type="Pfam" id="PF07700">
    <property type="entry name" value="HNOB"/>
    <property type="match status" value="1"/>
</dbReference>
<evidence type="ECO:0000256" key="5">
    <source>
        <dbReference type="ARBA" id="ARBA00022722"/>
    </source>
</evidence>
<evidence type="ECO:0000256" key="10">
    <source>
        <dbReference type="ARBA" id="ARBA00023293"/>
    </source>
</evidence>
<feature type="transmembrane region" description="Helical" evidence="13">
    <location>
        <begin position="661"/>
        <end position="691"/>
    </location>
</feature>
<keyword evidence="4" id="KW-0963">Cytoplasm</keyword>
<dbReference type="Gene3D" id="3.40.50.1010">
    <property type="entry name" value="5'-nuclease"/>
    <property type="match status" value="1"/>
</dbReference>
<protein>
    <recommendedName>
        <fullName evidence="3">guanylate cyclase</fullName>
        <ecNumber evidence="3">4.6.1.2</ecNumber>
    </recommendedName>
</protein>
<comment type="caution">
    <text evidence="15">The sequence shown here is derived from an EMBL/GenBank/DDBJ whole genome shotgun (WGS) entry which is preliminary data.</text>
</comment>
<dbReference type="InterPro" id="IPR024096">
    <property type="entry name" value="NO_sig/Golgi_transp_ligand-bd"/>
</dbReference>
<dbReference type="PROSITE" id="PS50125">
    <property type="entry name" value="GUANYLATE_CYCLASE_2"/>
    <property type="match status" value="1"/>
</dbReference>
<dbReference type="InterPro" id="IPR032816">
    <property type="entry name" value="VTT_dom"/>
</dbReference>
<comment type="subcellular location">
    <subcellularLocation>
        <location evidence="1">Cytoplasm</location>
    </subcellularLocation>
</comment>
<accession>A0A8S2K7Y2</accession>
<dbReference type="InterPro" id="IPR011645">
    <property type="entry name" value="HNOB_dom_associated"/>
</dbReference>
<dbReference type="Pfam" id="PF09335">
    <property type="entry name" value="VTT_dom"/>
    <property type="match status" value="1"/>
</dbReference>
<evidence type="ECO:0000256" key="6">
    <source>
        <dbReference type="ARBA" id="ARBA00022741"/>
    </source>
</evidence>
<dbReference type="Pfam" id="PF00211">
    <property type="entry name" value="Guanylate_cyc"/>
    <property type="match status" value="1"/>
</dbReference>
<dbReference type="SMART" id="SM00044">
    <property type="entry name" value="CYCc"/>
    <property type="match status" value="1"/>
</dbReference>
<dbReference type="InterPro" id="IPR011644">
    <property type="entry name" value="Heme_NO-bd"/>
</dbReference>
<feature type="transmembrane region" description="Helical" evidence="13">
    <location>
        <begin position="697"/>
        <end position="721"/>
    </location>
</feature>
<evidence type="ECO:0000256" key="3">
    <source>
        <dbReference type="ARBA" id="ARBA00012202"/>
    </source>
</evidence>
<dbReference type="GO" id="GO:0070026">
    <property type="term" value="F:nitric oxide binding"/>
    <property type="evidence" value="ECO:0007669"/>
    <property type="project" value="TreeGrafter"/>
</dbReference>
<dbReference type="PANTHER" id="PTHR45655">
    <property type="entry name" value="GUANYLATE CYCLASE SOLUBLE SUBUNIT BETA-2"/>
    <property type="match status" value="1"/>
</dbReference>
<dbReference type="Gene3D" id="3.30.450.260">
    <property type="entry name" value="Haem NO binding associated domain"/>
    <property type="match status" value="1"/>
</dbReference>
<dbReference type="InterPro" id="IPR029787">
    <property type="entry name" value="Nucleotide_cyclase"/>
</dbReference>
<organism evidence="15 16">
    <name type="scientific">Rotaria magnacalcarata</name>
    <dbReference type="NCBI Taxonomy" id="392030"/>
    <lineage>
        <taxon>Eukaryota</taxon>
        <taxon>Metazoa</taxon>
        <taxon>Spiralia</taxon>
        <taxon>Gnathifera</taxon>
        <taxon>Rotifera</taxon>
        <taxon>Eurotatoria</taxon>
        <taxon>Bdelloidea</taxon>
        <taxon>Philodinida</taxon>
        <taxon>Philodinidae</taxon>
        <taxon>Rotaria</taxon>
    </lineage>
</organism>
<dbReference type="GO" id="GO:0008074">
    <property type="term" value="C:guanylate cyclase complex, soluble"/>
    <property type="evidence" value="ECO:0007669"/>
    <property type="project" value="TreeGrafter"/>
</dbReference>
<dbReference type="Pfam" id="PF07701">
    <property type="entry name" value="HNOBA"/>
    <property type="match status" value="1"/>
</dbReference>
<dbReference type="Proteomes" id="UP000676336">
    <property type="component" value="Unassembled WGS sequence"/>
</dbReference>
<dbReference type="InterPro" id="IPR001054">
    <property type="entry name" value="A/G_cyclase"/>
</dbReference>
<feature type="domain" description="Guanylate cyclase" evidence="14">
    <location>
        <begin position="435"/>
        <end position="563"/>
    </location>
</feature>
<keyword evidence="6" id="KW-0547">Nucleotide-binding</keyword>
<evidence type="ECO:0000256" key="2">
    <source>
        <dbReference type="ARBA" id="ARBA00005283"/>
    </source>
</evidence>
<dbReference type="SUPFAM" id="SSF55073">
    <property type="entry name" value="Nucleotide cyclase"/>
    <property type="match status" value="1"/>
</dbReference>
<keyword evidence="8" id="KW-0342">GTP-binding</keyword>
<feature type="transmembrane region" description="Helical" evidence="13">
    <location>
        <begin position="733"/>
        <end position="756"/>
    </location>
</feature>
<dbReference type="CDD" id="cd07302">
    <property type="entry name" value="CHD"/>
    <property type="match status" value="1"/>
</dbReference>
<dbReference type="SUPFAM" id="SSF47807">
    <property type="entry name" value="5' to 3' exonuclease, C-terminal subdomain"/>
    <property type="match status" value="1"/>
</dbReference>
<feature type="transmembrane region" description="Helical" evidence="13">
    <location>
        <begin position="605"/>
        <end position="625"/>
    </location>
</feature>
<sequence length="1405" mass="159771">MYGLLLQSAIEIIRAKYGQEIWEQIKNALHIETNSFSVFQQYGETLFMRVTKNLSEIRNEPVCDLMNIFGTEFVSYISNYGYDRVLRILGHNMRDFLNGLDNLHEYMRYTYPRMRPPSFYVEKESAHGLTLHYRSRRRGYVHYVIGQITEVGRRFYDTNVEIEIISEQDEIEISHVVLELKFENTAYVQHAIANKQSNDLNLAIDCYVFYELFPFHIILSDTLAIISAGDSLTQLFPHIIGELVRDIFTLVRPIVSLNLIEIVSHSNNVFEFASIEPLHRFLHENEAETHEKKNEDTSEMLLSVSTNREVHEEYLRLRGQMLYVEEWKSIIYLATPVLENLDAMFNTGLFINDLSMHDSSRDLVLAGTQQSAELKLALDQEKQKSKALEDSMKKLDVEMKRTDLLLYQMIPKKIADRLRGGEKAATLCETFESCTILFSDVVGFTTICSSLTPMEVVSVLNEMYTKFDKCLEIHNCFKVETIGDAYMLVSGVPERARNHAAEIIDMAFDMLDSIVTVTNPTNNEKLKIRIGCHSGPVVAGIAGIKMPRYCLFGDTVTTANKLEQTNIPLQQANEKLIPGKILDSSTTLIPLLSPQTARVKRRHCFVLILIFIFSILSLTTLYILFPKIDDTDKAALKIPTTIEEAKSLGNVLYKYSKHHRYIIMIAFFLTYIFLQTFAIPGSIFLSILAGFLYPFPLALFLVCLCSSLGASFCYLLSQLFGRHILLKCFHDRITLWQMTVQANAGSLLWLIIFLRITPILPNWFINICSPILDVPLGLFFAGTFAGVALPSILFIQAGKTLHQLSSPSDMGVKHLWSILEPACKQGSYEDLSGKTAAVDLSIWIIESRSVSTSNHRNSLHLRTLFFRVLNMIYFNIKPIFVLDSTKITELKLDVVAKRSGSTHTQTTKTRSTFDVLVNECKDLLTYLGLPIIRADGEAEKLCAQLNRMNIVDVVISNDSDCFVYGAKTIIRNFGIDMKSISFDIYDRHEIESNCHLDQRSLLALALILGSDYDSQGIQGIGRGNALKFLQSIPANMDPVDYIRTVLLRNNPQNKYEQKILNVLKDNKKSLKHFDKIINEYSSLELDNLPLVASIASIKWLKPVKLKELQSYMKKKLDWIESYTFIKSKQYYEIEWKKNELPSMEAVEDRLANLSIMAVDNVDDDEEDEKLITIEPADLFRHAYPDIVNRFEAPASKSKKPKKPAAAILNNENKPIIKKKKMKQPSAAAASTSMSLDLLSMIENETCEIPITKTIAKKKNSKFNHRPTMAALSTSINIDVLSAIQKSIGNLSALKKSKSRPIKHHTQSDMVIHTQKPVTLLNTSLSLDVLDILLREKQQLNDDNCEITDIFIKKPLKQKQNKNINNIFQLSSSDNTDGGDDDDDNKNVLPLPLWDRIRQRAAVKSI</sequence>
<dbReference type="GO" id="GO:0019826">
    <property type="term" value="F:oxygen sensor activity"/>
    <property type="evidence" value="ECO:0007669"/>
    <property type="project" value="TreeGrafter"/>
</dbReference>
<dbReference type="SMART" id="SM00484">
    <property type="entry name" value="XPGI"/>
    <property type="match status" value="1"/>
</dbReference>
<dbReference type="InterPro" id="IPR042463">
    <property type="entry name" value="HNOB_dom_associated_sf"/>
</dbReference>
<dbReference type="Gene3D" id="6.10.250.780">
    <property type="match status" value="1"/>
</dbReference>
<dbReference type="GO" id="GO:0016787">
    <property type="term" value="F:hydrolase activity"/>
    <property type="evidence" value="ECO:0007669"/>
    <property type="project" value="UniProtKB-KW"/>
</dbReference>
<dbReference type="Gene3D" id="3.90.1520.10">
    <property type="entry name" value="H-NOX domain"/>
    <property type="match status" value="1"/>
</dbReference>
<dbReference type="GO" id="GO:0038060">
    <property type="term" value="P:nitric oxide-cGMP-mediated signaling"/>
    <property type="evidence" value="ECO:0007669"/>
    <property type="project" value="TreeGrafter"/>
</dbReference>
<keyword evidence="5" id="KW-0540">Nuclease</keyword>
<evidence type="ECO:0000256" key="8">
    <source>
        <dbReference type="ARBA" id="ARBA00023134"/>
    </source>
</evidence>
<dbReference type="GO" id="GO:0070482">
    <property type="term" value="P:response to oxygen levels"/>
    <property type="evidence" value="ECO:0007669"/>
    <property type="project" value="TreeGrafter"/>
</dbReference>
<dbReference type="GO" id="GO:0005525">
    <property type="term" value="F:GTP binding"/>
    <property type="evidence" value="ECO:0007669"/>
    <property type="project" value="UniProtKB-KW"/>
</dbReference>